<dbReference type="InterPro" id="IPR014746">
    <property type="entry name" value="Gln_synth/guanido_kin_cat_dom"/>
</dbReference>
<dbReference type="PIRSF" id="PIRSF017901">
    <property type="entry name" value="GCL"/>
    <property type="match status" value="1"/>
</dbReference>
<keyword evidence="1 5" id="KW-0436">Ligase</keyword>
<dbReference type="InterPro" id="IPR006336">
    <property type="entry name" value="GCS2"/>
</dbReference>
<evidence type="ECO:0000256" key="1">
    <source>
        <dbReference type="ARBA" id="ARBA00022598"/>
    </source>
</evidence>
<comment type="catalytic activity">
    <reaction evidence="4 5">
        <text>L-cysteine + L-glutamate + ATP = gamma-L-glutamyl-L-cysteine + ADP + phosphate + H(+)</text>
        <dbReference type="Rhea" id="RHEA:13285"/>
        <dbReference type="ChEBI" id="CHEBI:15378"/>
        <dbReference type="ChEBI" id="CHEBI:29985"/>
        <dbReference type="ChEBI" id="CHEBI:30616"/>
        <dbReference type="ChEBI" id="CHEBI:35235"/>
        <dbReference type="ChEBI" id="CHEBI:43474"/>
        <dbReference type="ChEBI" id="CHEBI:58173"/>
        <dbReference type="ChEBI" id="CHEBI:456216"/>
        <dbReference type="EC" id="6.3.2.2"/>
    </reaction>
</comment>
<evidence type="ECO:0000256" key="5">
    <source>
        <dbReference type="PIRNR" id="PIRNR017901"/>
    </source>
</evidence>
<dbReference type="PANTHER" id="PTHR34378:SF1">
    <property type="entry name" value="GLUTAMATE--CYSTEINE LIGASE, CHLOROPLASTIC"/>
    <property type="match status" value="1"/>
</dbReference>
<evidence type="ECO:0000313" key="7">
    <source>
        <dbReference type="Proteomes" id="UP000482960"/>
    </source>
</evidence>
<organism evidence="6 7">
    <name type="scientific">Phytohabitans rumicis</name>
    <dbReference type="NCBI Taxonomy" id="1076125"/>
    <lineage>
        <taxon>Bacteria</taxon>
        <taxon>Bacillati</taxon>
        <taxon>Actinomycetota</taxon>
        <taxon>Actinomycetes</taxon>
        <taxon>Micromonosporales</taxon>
        <taxon>Micromonosporaceae</taxon>
    </lineage>
</organism>
<reference evidence="6 7" key="1">
    <citation type="submission" date="2020-03" db="EMBL/GenBank/DDBJ databases">
        <title>Whole genome shotgun sequence of Phytohabitans rumicis NBRC 108638.</title>
        <authorList>
            <person name="Komaki H."/>
            <person name="Tamura T."/>
        </authorList>
    </citation>
    <scope>NUCLEOTIDE SEQUENCE [LARGE SCALE GENOMIC DNA]</scope>
    <source>
        <strain evidence="6 7">NBRC 108638</strain>
    </source>
</reference>
<dbReference type="GO" id="GO:0006750">
    <property type="term" value="P:glutathione biosynthetic process"/>
    <property type="evidence" value="ECO:0007669"/>
    <property type="project" value="UniProtKB-UniRule"/>
</dbReference>
<gene>
    <name evidence="6" type="primary">gshA</name>
    <name evidence="6" type="ORF">Prum_059840</name>
</gene>
<dbReference type="GO" id="GO:0005524">
    <property type="term" value="F:ATP binding"/>
    <property type="evidence" value="ECO:0007669"/>
    <property type="project" value="UniProtKB-UniRule"/>
</dbReference>
<keyword evidence="7" id="KW-1185">Reference proteome</keyword>
<keyword evidence="2 5" id="KW-0547">Nucleotide-binding</keyword>
<dbReference type="GO" id="GO:0004357">
    <property type="term" value="F:glutamate-cysteine ligase activity"/>
    <property type="evidence" value="ECO:0007669"/>
    <property type="project" value="UniProtKB-UniRule"/>
</dbReference>
<dbReference type="Pfam" id="PF04107">
    <property type="entry name" value="GCS2"/>
    <property type="match status" value="1"/>
</dbReference>
<evidence type="ECO:0000256" key="4">
    <source>
        <dbReference type="ARBA" id="ARBA00048819"/>
    </source>
</evidence>
<keyword evidence="3 5" id="KW-0067">ATP-binding</keyword>
<name>A0A6V8L503_9ACTN</name>
<comment type="caution">
    <text evidence="6">The sequence shown here is derived from an EMBL/GenBank/DDBJ whole genome shotgun (WGS) entry which is preliminary data.</text>
</comment>
<comment type="similarity">
    <text evidence="5">Belongs to the glutamate--cysteine ligase type 2 family. EgtA subfamily.</text>
</comment>
<proteinExistence type="inferred from homology"/>
<dbReference type="EC" id="6.3.2.2" evidence="5"/>
<dbReference type="InterPro" id="IPR035434">
    <property type="entry name" value="GCL_bact_plant"/>
</dbReference>
<evidence type="ECO:0000313" key="6">
    <source>
        <dbReference type="EMBL" id="GFJ92342.1"/>
    </source>
</evidence>
<protein>
    <recommendedName>
        <fullName evidence="5">Glutamate--cysteine ligase</fullName>
        <ecNumber evidence="5">6.3.2.2</ecNumber>
    </recommendedName>
</protein>
<evidence type="ECO:0000256" key="3">
    <source>
        <dbReference type="ARBA" id="ARBA00022840"/>
    </source>
</evidence>
<dbReference type="RefSeq" id="WP_173079242.1">
    <property type="nucleotide sequence ID" value="NZ_BLPG01000001.1"/>
</dbReference>
<dbReference type="AlphaFoldDB" id="A0A6V8L503"/>
<dbReference type="SUPFAM" id="SSF55931">
    <property type="entry name" value="Glutamine synthetase/guanido kinase"/>
    <property type="match status" value="1"/>
</dbReference>
<reference evidence="6 7" key="2">
    <citation type="submission" date="2020-03" db="EMBL/GenBank/DDBJ databases">
        <authorList>
            <person name="Ichikawa N."/>
            <person name="Kimura A."/>
            <person name="Kitahashi Y."/>
            <person name="Uohara A."/>
        </authorList>
    </citation>
    <scope>NUCLEOTIDE SEQUENCE [LARGE SCALE GENOMIC DNA]</scope>
    <source>
        <strain evidence="6 7">NBRC 108638</strain>
    </source>
</reference>
<accession>A0A6V8L503</accession>
<dbReference type="Proteomes" id="UP000482960">
    <property type="component" value="Unassembled WGS sequence"/>
</dbReference>
<evidence type="ECO:0000256" key="2">
    <source>
        <dbReference type="ARBA" id="ARBA00022741"/>
    </source>
</evidence>
<dbReference type="PANTHER" id="PTHR34378">
    <property type="entry name" value="GLUTAMATE--CYSTEINE LIGASE, CHLOROPLASTIC"/>
    <property type="match status" value="1"/>
</dbReference>
<sequence length="403" mass="42884">MDLASLFTPSADERIGLELECGLVDSDTGRSAGYDRARPFLESVLREFEAEPATEAGALVGVELPGGAQLSLELGGAVEYSSAPFHAVTDLVAATRREMPAIAALARGANLSLLPGGLVPFTPTASIPWAPKPRIDIMRRYFRGLGAPAAYAESVMGLTLSTQTTLDYLSAADFREKLTLLVKVAPVAAAMFVNSPLEDGRVTGVLSRRMQMWSQVDPARCGVLGFAVRPDASAGDVIDWALSLPMIYRYDGSGYIPGPARPFRELMADGASPTLADWRSHLSQMWPHVRPRHTLEMRAFDGVSWAALGAGPAFCAGLAYHGPSRRAALALLADVSAADLEQAWEDVAAKGLDALVGRRSVGATAEALLGLARQGLRARAEAGVEGRDAPCLLDPWTRWYAPA</sequence>
<dbReference type="Gene3D" id="3.30.590.20">
    <property type="match status" value="1"/>
</dbReference>
<dbReference type="EMBL" id="BLPG01000001">
    <property type="protein sequence ID" value="GFJ92342.1"/>
    <property type="molecule type" value="Genomic_DNA"/>
</dbReference>
<comment type="function">
    <text evidence="5">Catalyzes the synthesis of gamma-glutamylcysteine (gamma-GC).</text>
</comment>